<comment type="caution">
    <text evidence="1">The sequence shown here is derived from an EMBL/GenBank/DDBJ whole genome shotgun (WGS) entry which is preliminary data.</text>
</comment>
<dbReference type="PANTHER" id="PTHR38605:SF1">
    <property type="entry name" value="ATPASE"/>
    <property type="match status" value="1"/>
</dbReference>
<gene>
    <name evidence="1" type="ORF">G3R48_14860</name>
</gene>
<name>A0ABS5I5E9_9GAMM</name>
<evidence type="ECO:0000313" key="1">
    <source>
        <dbReference type="EMBL" id="MBR9729259.1"/>
    </source>
</evidence>
<proteinExistence type="predicted"/>
<dbReference type="Pfam" id="PF04317">
    <property type="entry name" value="DUF463"/>
    <property type="match status" value="1"/>
</dbReference>
<dbReference type="PANTHER" id="PTHR38605">
    <property type="entry name" value="ATPASE-RELATED"/>
    <property type="match status" value="1"/>
</dbReference>
<dbReference type="Proteomes" id="UP000811844">
    <property type="component" value="Unassembled WGS sequence"/>
</dbReference>
<dbReference type="RefSeq" id="WP_153662245.1">
    <property type="nucleotide sequence ID" value="NZ_JAAIKR010000017.1"/>
</dbReference>
<evidence type="ECO:0000313" key="2">
    <source>
        <dbReference type="Proteomes" id="UP000811844"/>
    </source>
</evidence>
<reference evidence="1 2" key="1">
    <citation type="submission" date="2020-02" db="EMBL/GenBank/DDBJ databases">
        <title>Shewanella WXL01 sp. nov., a marine bacterium isolated from green algae in Luhuitou Fringing Reef (Northern South China Sea).</title>
        <authorList>
            <person name="Wang X."/>
        </authorList>
    </citation>
    <scope>NUCLEOTIDE SEQUENCE [LARGE SCALE GENOMIC DNA]</scope>
    <source>
        <strain evidence="1 2">MCCC 1A01895</strain>
    </source>
</reference>
<dbReference type="InterPro" id="IPR007413">
    <property type="entry name" value="YcjX-like"/>
</dbReference>
<sequence>MRLLESSFAKLSKSTQSLINRSTDRHVRLAVTGLSGAGKTAFITGLVNQLLNSGLNQGKLPLWQVAREGRLLGVKRTLQPDLDIASFDYQSATQSLQSQPSKWPASTCNITELRLAIKYRPEQGVLAKLTDTATLYVDIVDYPGEWLLDLPMMKQSFSQWCNAQLQRQSSLTTSPLYGAYSDALLQLNLTAATDEQQLKHIATLYQELLIDSVKQQGFYNAQPGRMLLPGEYQDTPLLTFFPLFNLTEAQHVQLHDSHTDSAYKVLEQRYDQYVNQVVKPFYRHYFAKFDRQVVLVNCLSALNKGHDQFNDMGVALNHILESFKFGQSSLLSRLFSPKIDKVLFCASQVDRVTRDQQGNMLKLLNAMLKQSHHLASFEGCDVEAMAISAIKATKHGMVDTPHGQQEVVKGLATDENGNQQALTLYPGEVPNQLPKNAFWQQQGFQFIDFCPPKPEDYGDNAHFDHVRLDHLLEYLLGDKLT</sequence>
<organism evidence="1 2">
    <name type="scientific">Shewanella intestini</name>
    <dbReference type="NCBI Taxonomy" id="2017544"/>
    <lineage>
        <taxon>Bacteria</taxon>
        <taxon>Pseudomonadati</taxon>
        <taxon>Pseudomonadota</taxon>
        <taxon>Gammaproteobacteria</taxon>
        <taxon>Alteromonadales</taxon>
        <taxon>Shewanellaceae</taxon>
        <taxon>Shewanella</taxon>
    </lineage>
</organism>
<accession>A0ABS5I5E9</accession>
<protein>
    <submittedName>
        <fullName evidence="1">YcjX family protein</fullName>
    </submittedName>
</protein>
<dbReference type="EMBL" id="JAAIKR010000017">
    <property type="protein sequence ID" value="MBR9729259.1"/>
    <property type="molecule type" value="Genomic_DNA"/>
</dbReference>
<keyword evidence="2" id="KW-1185">Reference proteome</keyword>
<dbReference type="PIRSF" id="PIRSF019381">
    <property type="entry name" value="YcjX"/>
    <property type="match status" value="1"/>
</dbReference>